<name>A0ABQ5FRG2_9ASTR</name>
<reference evidence="2" key="1">
    <citation type="journal article" date="2022" name="Int. J. Mol. Sci.">
        <title>Draft Genome of Tanacetum Coccineum: Genomic Comparison of Closely Related Tanacetum-Family Plants.</title>
        <authorList>
            <person name="Yamashiro T."/>
            <person name="Shiraishi A."/>
            <person name="Nakayama K."/>
            <person name="Satake H."/>
        </authorList>
    </citation>
    <scope>NUCLEOTIDE SEQUENCE</scope>
</reference>
<dbReference type="InterPro" id="IPR048570">
    <property type="entry name" value="PSMD1_RPN2_N"/>
</dbReference>
<protein>
    <recommendedName>
        <fullName evidence="1">26S proteasome non-ATPase regulatory subunit 1/RPN2 N-terminal domain-containing protein</fullName>
    </recommendedName>
</protein>
<comment type="caution">
    <text evidence="2">The sequence shown here is derived from an EMBL/GenBank/DDBJ whole genome shotgun (WGS) entry which is preliminary data.</text>
</comment>
<proteinExistence type="predicted"/>
<keyword evidence="3" id="KW-1185">Reference proteome</keyword>
<dbReference type="Pfam" id="PF21505">
    <property type="entry name" value="RPN2_N"/>
    <property type="match status" value="1"/>
</dbReference>
<dbReference type="InterPro" id="IPR043472">
    <property type="entry name" value="Macro_dom-like"/>
</dbReference>
<sequence length="192" mass="21810">MSGTNRLDAKIFAMKLKSMVRYFLGELKESLSYALKVGNFFDSYEDSDYTRTLLDFVLHKLDEKEKEQFTWEKNIQYVAFPAKSCDVFGYPFDEASSLEIMELEIALNFEIGCVEDVQTSCFEPLTVQRRKNTCLEAATKSYGRLEWGSSDTTDAASSMPTDSEVIQQSEAVVISKKVSAKEKLSITIYESL</sequence>
<evidence type="ECO:0000313" key="2">
    <source>
        <dbReference type="EMBL" id="GJT65463.1"/>
    </source>
</evidence>
<feature type="domain" description="26S proteasome non-ATPase regulatory subunit 1/RPN2 N-terminal" evidence="1">
    <location>
        <begin position="7"/>
        <end position="72"/>
    </location>
</feature>
<gene>
    <name evidence="2" type="ORF">Tco_1016943</name>
</gene>
<reference evidence="2" key="2">
    <citation type="submission" date="2022-01" db="EMBL/GenBank/DDBJ databases">
        <authorList>
            <person name="Yamashiro T."/>
            <person name="Shiraishi A."/>
            <person name="Satake H."/>
            <person name="Nakayama K."/>
        </authorList>
    </citation>
    <scope>NUCLEOTIDE SEQUENCE</scope>
</reference>
<dbReference type="Proteomes" id="UP001151760">
    <property type="component" value="Unassembled WGS sequence"/>
</dbReference>
<evidence type="ECO:0000259" key="1">
    <source>
        <dbReference type="Pfam" id="PF21505"/>
    </source>
</evidence>
<dbReference type="SUPFAM" id="SSF52949">
    <property type="entry name" value="Macro domain-like"/>
    <property type="match status" value="1"/>
</dbReference>
<organism evidence="2 3">
    <name type="scientific">Tanacetum coccineum</name>
    <dbReference type="NCBI Taxonomy" id="301880"/>
    <lineage>
        <taxon>Eukaryota</taxon>
        <taxon>Viridiplantae</taxon>
        <taxon>Streptophyta</taxon>
        <taxon>Embryophyta</taxon>
        <taxon>Tracheophyta</taxon>
        <taxon>Spermatophyta</taxon>
        <taxon>Magnoliopsida</taxon>
        <taxon>eudicotyledons</taxon>
        <taxon>Gunneridae</taxon>
        <taxon>Pentapetalae</taxon>
        <taxon>asterids</taxon>
        <taxon>campanulids</taxon>
        <taxon>Asterales</taxon>
        <taxon>Asteraceae</taxon>
        <taxon>Asteroideae</taxon>
        <taxon>Anthemideae</taxon>
        <taxon>Anthemidinae</taxon>
        <taxon>Tanacetum</taxon>
    </lineage>
</organism>
<evidence type="ECO:0000313" key="3">
    <source>
        <dbReference type="Proteomes" id="UP001151760"/>
    </source>
</evidence>
<accession>A0ABQ5FRG2</accession>
<dbReference type="EMBL" id="BQNB010017633">
    <property type="protein sequence ID" value="GJT65463.1"/>
    <property type="molecule type" value="Genomic_DNA"/>
</dbReference>